<comment type="caution">
    <text evidence="1">The sequence shown here is derived from an EMBL/GenBank/DDBJ whole genome shotgun (WGS) entry which is preliminary data.</text>
</comment>
<proteinExistence type="predicted"/>
<gene>
    <name evidence="1" type="ORF">MW7_006700</name>
</gene>
<accession>A0ACD3SQA4</accession>
<reference evidence="1" key="1">
    <citation type="submission" date="2019-05" db="EMBL/GenBank/DDBJ databases">
        <title>Revised genome assembly of Burkholderiaceae (previously Ralstonia) sp. PBA.</title>
        <authorList>
            <person name="Gan H.M."/>
        </authorList>
    </citation>
    <scope>NUCLEOTIDE SEQUENCE</scope>
    <source>
        <strain evidence="1">PBA</strain>
    </source>
</reference>
<evidence type="ECO:0000313" key="2">
    <source>
        <dbReference type="Proteomes" id="UP000004277"/>
    </source>
</evidence>
<evidence type="ECO:0000313" key="1">
    <source>
        <dbReference type="EMBL" id="TMS58420.1"/>
    </source>
</evidence>
<keyword evidence="2" id="KW-1185">Reference proteome</keyword>
<protein>
    <submittedName>
        <fullName evidence="1">Uncharacterized protein</fullName>
    </submittedName>
</protein>
<sequence length="199" mass="21811">MRSPHKASLANVGRAWLVGPLLAAVLHVQPGTASTLAEPSGVVQAVRRLQPDLTVTGQGSLRMYGFHIYDARLLLPPQGLAGERLTDQPFALDLRYARPFRAADIARRTREEMERLDAGSAAERRAWEAQLARLLPDVRANDHLTGVYRPGYGTTFLLNGVHLGDIAGASFAEAFFAIWLDPRTSAPQVRQALLGRLRP</sequence>
<name>A0ACD3SQA4_9BURK</name>
<dbReference type="EMBL" id="AKCV02000015">
    <property type="protein sequence ID" value="TMS58420.1"/>
    <property type="molecule type" value="Genomic_DNA"/>
</dbReference>
<dbReference type="Proteomes" id="UP000004277">
    <property type="component" value="Unassembled WGS sequence"/>
</dbReference>
<organism evidence="1 2">
    <name type="scientific">Imbroritus primus</name>
    <dbReference type="NCBI Taxonomy" id="3058603"/>
    <lineage>
        <taxon>Bacteria</taxon>
        <taxon>Pseudomonadati</taxon>
        <taxon>Pseudomonadota</taxon>
        <taxon>Betaproteobacteria</taxon>
        <taxon>Burkholderiales</taxon>
        <taxon>Burkholderiaceae</taxon>
        <taxon>Imbroritus</taxon>
    </lineage>
</organism>